<reference evidence="2 3" key="1">
    <citation type="submission" date="2016-11" db="EMBL/GenBank/DDBJ databases">
        <authorList>
            <person name="Varghese N."/>
            <person name="Submissions S."/>
        </authorList>
    </citation>
    <scope>NUCLEOTIDE SEQUENCE [LARGE SCALE GENOMIC DNA]</scope>
    <source>
        <strain evidence="2 3">DSM 17919</strain>
    </source>
</reference>
<feature type="compositionally biased region" description="Basic and acidic residues" evidence="1">
    <location>
        <begin position="164"/>
        <end position="196"/>
    </location>
</feature>
<evidence type="ECO:0000313" key="3">
    <source>
        <dbReference type="Proteomes" id="UP000184001"/>
    </source>
</evidence>
<evidence type="ECO:0008006" key="4">
    <source>
        <dbReference type="Google" id="ProtNLM"/>
    </source>
</evidence>
<evidence type="ECO:0000313" key="2">
    <source>
        <dbReference type="EMBL" id="SHI60691.1"/>
    </source>
</evidence>
<dbReference type="Proteomes" id="UP000184001">
    <property type="component" value="Unassembled WGS sequence"/>
</dbReference>
<dbReference type="AlphaFoldDB" id="A0A8G2C801"/>
<dbReference type="EMBL" id="FQZR01000002">
    <property type="protein sequence ID" value="SHI60691.1"/>
    <property type="molecule type" value="Genomic_DNA"/>
</dbReference>
<feature type="region of interest" description="Disordered" evidence="1">
    <location>
        <begin position="164"/>
        <end position="199"/>
    </location>
</feature>
<comment type="caution">
    <text evidence="2">The sequence shown here is derived from an EMBL/GenBank/DDBJ whole genome shotgun (WGS) entry which is preliminary data.</text>
</comment>
<protein>
    <recommendedName>
        <fullName evidence="4">Peptidase</fullName>
    </recommendedName>
</protein>
<evidence type="ECO:0000256" key="1">
    <source>
        <dbReference type="SAM" id="MobiDB-lite"/>
    </source>
</evidence>
<accession>A0A8G2C801</accession>
<dbReference type="RefSeq" id="WP_020001573.1">
    <property type="nucleotide sequence ID" value="NZ_CP192217.1"/>
</dbReference>
<organism evidence="2 3">
    <name type="scientific">Halodesulfovibrio aestuarii</name>
    <dbReference type="NCBI Taxonomy" id="126333"/>
    <lineage>
        <taxon>Bacteria</taxon>
        <taxon>Pseudomonadati</taxon>
        <taxon>Thermodesulfobacteriota</taxon>
        <taxon>Desulfovibrionia</taxon>
        <taxon>Desulfovibrionales</taxon>
        <taxon>Desulfovibrionaceae</taxon>
        <taxon>Halodesulfovibrio</taxon>
    </lineage>
</organism>
<name>A0A8G2C801_9BACT</name>
<gene>
    <name evidence="2" type="ORF">SAMN05660830_00440</name>
</gene>
<sequence length="290" mass="31503">MKTWDKIARTGTFTAMSGKQVTITESKLDELVNSFAPDKYTPPIVKGHPKVEDPAFGHVVALKRDGEILFAQYAQIPDDLRKEVDSGRYLSKSISVFPPKEGEPWKLKHVGLLGAAPPAIDGLGGIQLSEGEDGALMFANFQTEEQATMDVKDKEIADLKAKLKTEQDAKTAAESAREKESKAREEAEGKLAKTAEEQATASRTAKVEKLITEGKVLPAEKEQVAEFAKALEGGEEISFSAGEGKKPLADHFWSWIEGRKEHGLFEFSAADTNPQQGGETVDLSGLAGKF</sequence>
<feature type="region of interest" description="Disordered" evidence="1">
    <location>
        <begin position="270"/>
        <end position="290"/>
    </location>
</feature>
<proteinExistence type="predicted"/>